<sequence>GGSEGIGNYGLMGGGSWTFSHMTAWSKIQLGWITPTFVAPLDGYEPVSDAETNPVAYILVDPGHSTDEYFLVENRHPANSYYESVGPPVAPSGTYPDSGIVIYHIDEAKIQDWINFGTNNVNNDEAHKGVDVECADSPSSHFANADDLDAQVNRGDAFDLWDEGEYDFNDTSAPCDANWYDGTNSGMDVSDFPAISPTMWVYFSLPTTPTHTLTTSHIGGGLVTDPGEGPFTYHVGRVVPLKAQPMLPGWEFYDWVGDVGTVADVYAADTTVTVNGDYSISARFVLAPEVDTLPATDIQPFQAVLNLDLVDMGSASAVDVYFEYGLDTTYGSTTPAHQMFSTGSWSNTIIGLTDGVTYHYRAVADGGIHGIDYGADMTFTTPLVVEIDINPCRYPNYIRPYGRFVAPYIQVAIPTTSIAQSEPVDFNAWDVDPSTIRFGPGNAQPISWYLFDLRCNRDFDRDLILTFRVADIGLMPG</sequence>
<evidence type="ECO:0000259" key="1">
    <source>
        <dbReference type="Pfam" id="PF18998"/>
    </source>
</evidence>
<name>X0SLV8_9ZZZZ</name>
<dbReference type="InterPro" id="IPR044060">
    <property type="entry name" value="Bacterial_rp_domain"/>
</dbReference>
<evidence type="ECO:0000313" key="2">
    <source>
        <dbReference type="EMBL" id="GAF81989.1"/>
    </source>
</evidence>
<proteinExistence type="predicted"/>
<accession>X0SLV8</accession>
<dbReference type="EMBL" id="BARS01003380">
    <property type="protein sequence ID" value="GAF81989.1"/>
    <property type="molecule type" value="Genomic_DNA"/>
</dbReference>
<feature type="non-terminal residue" evidence="2">
    <location>
        <position position="477"/>
    </location>
</feature>
<feature type="domain" description="Bacterial repeat" evidence="1">
    <location>
        <begin position="212"/>
        <end position="285"/>
    </location>
</feature>
<dbReference type="PANTHER" id="PTHR41775">
    <property type="entry name" value="SECRETED PROTEIN-RELATED"/>
    <property type="match status" value="1"/>
</dbReference>
<comment type="caution">
    <text evidence="2">The sequence shown here is derived from an EMBL/GenBank/DDBJ whole genome shotgun (WGS) entry which is preliminary data.</text>
</comment>
<feature type="non-terminal residue" evidence="2">
    <location>
        <position position="1"/>
    </location>
</feature>
<dbReference type="Pfam" id="PF18998">
    <property type="entry name" value="Flg_new_2"/>
    <property type="match status" value="1"/>
</dbReference>
<protein>
    <recommendedName>
        <fullName evidence="1">Bacterial repeat domain-containing protein</fullName>
    </recommendedName>
</protein>
<dbReference type="PANTHER" id="PTHR41775:SF1">
    <property type="entry name" value="PEPTIDASE M6-LIKE DOMAIN-CONTAINING PROTEIN"/>
    <property type="match status" value="1"/>
</dbReference>
<reference evidence="2" key="1">
    <citation type="journal article" date="2014" name="Front. Microbiol.">
        <title>High frequency of phylogenetically diverse reductive dehalogenase-homologous genes in deep subseafloor sedimentary metagenomes.</title>
        <authorList>
            <person name="Kawai M."/>
            <person name="Futagami T."/>
            <person name="Toyoda A."/>
            <person name="Takaki Y."/>
            <person name="Nishi S."/>
            <person name="Hori S."/>
            <person name="Arai W."/>
            <person name="Tsubouchi T."/>
            <person name="Morono Y."/>
            <person name="Uchiyama I."/>
            <person name="Ito T."/>
            <person name="Fujiyama A."/>
            <person name="Inagaki F."/>
            <person name="Takami H."/>
        </authorList>
    </citation>
    <scope>NUCLEOTIDE SEQUENCE</scope>
    <source>
        <strain evidence="2">Expedition CK06-06</strain>
    </source>
</reference>
<dbReference type="AlphaFoldDB" id="X0SLV8"/>
<organism evidence="2">
    <name type="scientific">marine sediment metagenome</name>
    <dbReference type="NCBI Taxonomy" id="412755"/>
    <lineage>
        <taxon>unclassified sequences</taxon>
        <taxon>metagenomes</taxon>
        <taxon>ecological metagenomes</taxon>
    </lineage>
</organism>
<gene>
    <name evidence="2" type="ORF">S01H1_06555</name>
</gene>